<proteinExistence type="predicted"/>
<dbReference type="PROSITE" id="PS51819">
    <property type="entry name" value="VOC"/>
    <property type="match status" value="1"/>
</dbReference>
<sequence length="148" mass="16010">MADAPAPKMIFVNLPVTDLPAAIAFYEAVGAVRNNDFADDSAQMISFSETIHAMLLTHERFAGFTPRKIPNAHETAQVLLCLSETSRDAVDATVDRALVAGGTEPNPKQDHGFMYGRNFADLDGHIWEVMWMDVAAAMAANQGETADA</sequence>
<gene>
    <name evidence="2" type="ORF">CP98_00869</name>
</gene>
<dbReference type="SUPFAM" id="SSF54593">
    <property type="entry name" value="Glyoxalase/Bleomycin resistance protein/Dihydroxybiphenyl dioxygenase"/>
    <property type="match status" value="1"/>
</dbReference>
<evidence type="ECO:0000313" key="2">
    <source>
        <dbReference type="EMBL" id="KEZ20828.1"/>
    </source>
</evidence>
<name>A0A084ES86_SPHYA</name>
<dbReference type="PANTHER" id="PTHR36503:SF2">
    <property type="entry name" value="BLR2408 PROTEIN"/>
    <property type="match status" value="1"/>
</dbReference>
<dbReference type="eggNOG" id="COG3607">
    <property type="taxonomic scope" value="Bacteria"/>
</dbReference>
<dbReference type="GO" id="GO:0016829">
    <property type="term" value="F:lyase activity"/>
    <property type="evidence" value="ECO:0007669"/>
    <property type="project" value="UniProtKB-KW"/>
</dbReference>
<dbReference type="AlphaFoldDB" id="A0A084ES86"/>
<dbReference type="InterPro" id="IPR004360">
    <property type="entry name" value="Glyas_Fos-R_dOase_dom"/>
</dbReference>
<dbReference type="InterPro" id="IPR037523">
    <property type="entry name" value="VOC_core"/>
</dbReference>
<feature type="domain" description="VOC" evidence="1">
    <location>
        <begin position="8"/>
        <end position="132"/>
    </location>
</feature>
<dbReference type="PATRIC" id="fig|13690.10.peg.898"/>
<keyword evidence="2" id="KW-0456">Lyase</keyword>
<accession>A0A084ES86</accession>
<dbReference type="Pfam" id="PF00903">
    <property type="entry name" value="Glyoxalase"/>
    <property type="match status" value="1"/>
</dbReference>
<reference evidence="2 3" key="1">
    <citation type="submission" date="2014-03" db="EMBL/GenBank/DDBJ databases">
        <title>Genome sequence of Sphingobium yanoikuyae B1.</title>
        <authorList>
            <person name="Gan H.M."/>
            <person name="Gan H.Y."/>
            <person name="Savka M.A."/>
        </authorList>
    </citation>
    <scope>NUCLEOTIDE SEQUENCE [LARGE SCALE GENOMIC DNA]</scope>
    <source>
        <strain evidence="2 3">B1</strain>
    </source>
</reference>
<dbReference type="InterPro" id="IPR029068">
    <property type="entry name" value="Glyas_Bleomycin-R_OHBP_Dase"/>
</dbReference>
<dbReference type="EMBL" id="JGVR01000003">
    <property type="protein sequence ID" value="KEZ20828.1"/>
    <property type="molecule type" value="Genomic_DNA"/>
</dbReference>
<dbReference type="STRING" id="13690.AX777_02325"/>
<dbReference type="Gene3D" id="3.10.180.10">
    <property type="entry name" value="2,3-Dihydroxybiphenyl 1,2-Dioxygenase, domain 1"/>
    <property type="match status" value="1"/>
</dbReference>
<dbReference type="RefSeq" id="WP_037517303.1">
    <property type="nucleotide sequence ID" value="NZ_JGVR01000003.1"/>
</dbReference>
<organism evidence="2 3">
    <name type="scientific">Sphingobium yanoikuyae</name>
    <name type="common">Sphingomonas yanoikuyae</name>
    <dbReference type="NCBI Taxonomy" id="13690"/>
    <lineage>
        <taxon>Bacteria</taxon>
        <taxon>Pseudomonadati</taxon>
        <taxon>Pseudomonadota</taxon>
        <taxon>Alphaproteobacteria</taxon>
        <taxon>Sphingomonadales</taxon>
        <taxon>Sphingomonadaceae</taxon>
        <taxon>Sphingobium</taxon>
    </lineage>
</organism>
<dbReference type="Proteomes" id="UP000028534">
    <property type="component" value="Unassembled WGS sequence"/>
</dbReference>
<evidence type="ECO:0000259" key="1">
    <source>
        <dbReference type="PROSITE" id="PS51819"/>
    </source>
</evidence>
<evidence type="ECO:0000313" key="3">
    <source>
        <dbReference type="Proteomes" id="UP000028534"/>
    </source>
</evidence>
<comment type="caution">
    <text evidence="2">The sequence shown here is derived from an EMBL/GenBank/DDBJ whole genome shotgun (WGS) entry which is preliminary data.</text>
</comment>
<dbReference type="PANTHER" id="PTHR36503">
    <property type="entry name" value="BLR2520 PROTEIN"/>
    <property type="match status" value="1"/>
</dbReference>
<protein>
    <submittedName>
        <fullName evidence="2">Putative lactoylglutathione lyase</fullName>
    </submittedName>
</protein>